<name>A0A9C6U579_FRAOC</name>
<gene>
    <name evidence="4" type="primary">LOC113205157</name>
</gene>
<evidence type="ECO:0000256" key="1">
    <source>
        <dbReference type="SAM" id="MobiDB-lite"/>
    </source>
</evidence>
<reference evidence="4" key="1">
    <citation type="journal article" date="2018" name="Proc. Natl. Acad. Sci. U.S.A.">
        <title>Phylogenomics and the evolution of hemipteroid insects.</title>
        <authorList>
            <person name="Johnson K.P."/>
            <person name="Dietrich C.H."/>
            <person name="Friedrich F."/>
            <person name="Beutel R.G."/>
            <person name="Wipfler B."/>
            <person name="Peters R.S."/>
            <person name="Allen J.M."/>
            <person name="Petersen M."/>
            <person name="Donath A."/>
            <person name="Walden K.K."/>
            <person name="Kozlov A.M."/>
            <person name="Podsiadlowski L."/>
            <person name="Mayer C."/>
            <person name="Meusemann K."/>
            <person name="Vasilikopoulos A."/>
            <person name="Waterhouse R.M."/>
            <person name="Cameron S.L."/>
            <person name="Weirauch C."/>
            <person name="Swanson D.R."/>
            <person name="Percy D.M."/>
            <person name="Hardy N.B."/>
            <person name="Terry I."/>
            <person name="Liu S."/>
            <person name="Zhou X."/>
            <person name="Misof B."/>
            <person name="Robertson H.M."/>
            <person name="Yoshizawa K."/>
        </authorList>
    </citation>
    <scope>NUCLEOTIDE SEQUENCE</scope>
    <source>
        <tissue evidence="4">Whole organism</tissue>
    </source>
</reference>
<keyword evidence="2" id="KW-1133">Transmembrane helix</keyword>
<protein>
    <submittedName>
        <fullName evidence="4">Beta-1,4-glucuronyltransferase 1</fullName>
    </submittedName>
</protein>
<dbReference type="PANTHER" id="PTHR47412:SF1">
    <property type="entry name" value="FI01434P-RELATED"/>
    <property type="match status" value="1"/>
</dbReference>
<keyword evidence="2" id="KW-0812">Transmembrane</keyword>
<keyword evidence="3" id="KW-1185">Reference proteome</keyword>
<feature type="compositionally biased region" description="Low complexity" evidence="1">
    <location>
        <begin position="114"/>
        <end position="143"/>
    </location>
</feature>
<evidence type="ECO:0000256" key="2">
    <source>
        <dbReference type="SAM" id="Phobius"/>
    </source>
</evidence>
<organism evidence="3 4">
    <name type="scientific">Frankliniella occidentalis</name>
    <name type="common">Western flower thrips</name>
    <name type="synonym">Euthrips occidentalis</name>
    <dbReference type="NCBI Taxonomy" id="133901"/>
    <lineage>
        <taxon>Eukaryota</taxon>
        <taxon>Metazoa</taxon>
        <taxon>Ecdysozoa</taxon>
        <taxon>Arthropoda</taxon>
        <taxon>Hexapoda</taxon>
        <taxon>Insecta</taxon>
        <taxon>Pterygota</taxon>
        <taxon>Neoptera</taxon>
        <taxon>Paraneoptera</taxon>
        <taxon>Thysanoptera</taxon>
        <taxon>Terebrantia</taxon>
        <taxon>Thripoidea</taxon>
        <taxon>Thripidae</taxon>
        <taxon>Frankliniella</taxon>
    </lineage>
</organism>
<feature type="region of interest" description="Disordered" evidence="1">
    <location>
        <begin position="48"/>
        <end position="147"/>
    </location>
</feature>
<dbReference type="Proteomes" id="UP000504606">
    <property type="component" value="Unplaced"/>
</dbReference>
<dbReference type="GeneID" id="113205157"/>
<dbReference type="OrthoDB" id="9974378at2759"/>
<proteinExistence type="predicted"/>
<dbReference type="KEGG" id="foc:113205157"/>
<dbReference type="Pfam" id="PF13896">
    <property type="entry name" value="Glyco_transf_49"/>
    <property type="match status" value="1"/>
</dbReference>
<dbReference type="AlphaFoldDB" id="A0A9C6U579"/>
<feature type="compositionally biased region" description="Low complexity" evidence="1">
    <location>
        <begin position="76"/>
        <end position="101"/>
    </location>
</feature>
<evidence type="ECO:0000313" key="3">
    <source>
        <dbReference type="Proteomes" id="UP000504606"/>
    </source>
</evidence>
<accession>A0A9C6U579</accession>
<dbReference type="RefSeq" id="XP_052123312.1">
    <property type="nucleotide sequence ID" value="XM_052267352.1"/>
</dbReference>
<sequence length="518" mass="57216">MLARRNWLLRLSVILNVVILLYFGSHFATKNGAVVLIEELQASGRNLASIDMPAPPQTDGPQANDILPPAPPPQQPQQQQQQQLQQATVADGAPAVVVAGGSNPDEGMPPPALLPQAAAPAADPAVTPAKATSTTQQQAQQSEPTEKTLQDVIACHDRSIEPRTAQRGDYWVLYNYVQASESYHCWESVTYTTHADYTFLDNLSPMLERWRGPVSLAMYAPGTDFAPTLEAIRYARDCGSPLVAKLVTFHVFFGARHVPRVVPRPDKATLPAANCSRPAPWTNVTASALYKAQKGLLYPVNVGRNIAREAAATHYLLASDIELYPSPGVIPDFLEMIRRQDKPLARPNPKVFPLPIFELEAGAVLPPNKKDLVTMLKNGTAIPFHKKVCPGCHNVPKSKEWMLAPESSGLHVFHIGKRLGYFVHWEPIFIGTHRDPLYDERLSWEGKSDKMTQGYALCVLNYDFQILDNAFLVHKPGIKTLKKDPQRAMLAGKTNVLIRRVIFPELKVLYGTRKGCAV</sequence>
<feature type="transmembrane region" description="Helical" evidence="2">
    <location>
        <begin position="7"/>
        <end position="24"/>
    </location>
</feature>
<dbReference type="PANTHER" id="PTHR47412">
    <property type="entry name" value="FI01434P-RELATED"/>
    <property type="match status" value="1"/>
</dbReference>
<reference evidence="4" key="2">
    <citation type="submission" date="2025-08" db="UniProtKB">
        <authorList>
            <consortium name="RefSeq"/>
        </authorList>
    </citation>
    <scope>IDENTIFICATION</scope>
    <source>
        <tissue evidence="4">Whole organism</tissue>
    </source>
</reference>
<evidence type="ECO:0000313" key="4">
    <source>
        <dbReference type="RefSeq" id="XP_052123312.1"/>
    </source>
</evidence>
<keyword evidence="2" id="KW-0472">Membrane</keyword>